<organism evidence="1 2">
    <name type="scientific">Fictibacillus barbaricus</name>
    <dbReference type="NCBI Taxonomy" id="182136"/>
    <lineage>
        <taxon>Bacteria</taxon>
        <taxon>Bacillati</taxon>
        <taxon>Bacillota</taxon>
        <taxon>Bacilli</taxon>
        <taxon>Bacillales</taxon>
        <taxon>Fictibacillaceae</taxon>
        <taxon>Fictibacillus</taxon>
    </lineage>
</organism>
<evidence type="ECO:0000313" key="2">
    <source>
        <dbReference type="Proteomes" id="UP001258181"/>
    </source>
</evidence>
<sequence length="337" mass="39524">MLTKSADKSNEYFYRLFKTQKARELAREINEYLYDESPYKKEVEDFHKRYKGGKRTDCIGYISKKGSYKFATITMARKVCFILHLGKKYHAKRAQEMQKEIDQILGQEYQKTDNTVLTPGEVYIRLEWVEDLSQIKPFIDEAYQLRLINNHYDNYVKELLDGIIKATWLESIPHDYDRSFLLYEDSLKSALYFHLRRKLEEAALFQQGYRIFTEYRLASNQRADIAIVKIDSNAANENHLSECVTSTQVLIEIKYIYGNNDKGFKDDIKKLIQYANVHTSVNVYAAFITEPGVTYKPTSWMDSITNSVRLDVRNKLTELSGYRDQHNKLSVSISSHI</sequence>
<dbReference type="EMBL" id="JAVDWA010000006">
    <property type="protein sequence ID" value="MDR7074172.1"/>
    <property type="molecule type" value="Genomic_DNA"/>
</dbReference>
<keyword evidence="2" id="KW-1185">Reference proteome</keyword>
<comment type="caution">
    <text evidence="1">The sequence shown here is derived from an EMBL/GenBank/DDBJ whole genome shotgun (WGS) entry which is preliminary data.</text>
</comment>
<name>A0ABU1U415_9BACL</name>
<proteinExistence type="predicted"/>
<evidence type="ECO:0000313" key="1">
    <source>
        <dbReference type="EMBL" id="MDR7074172.1"/>
    </source>
</evidence>
<accession>A0ABU1U415</accession>
<evidence type="ECO:0008006" key="3">
    <source>
        <dbReference type="Google" id="ProtNLM"/>
    </source>
</evidence>
<reference evidence="1 2" key="1">
    <citation type="submission" date="2023-07" db="EMBL/GenBank/DDBJ databases">
        <title>Sorghum-associated microbial communities from plants grown in Nebraska, USA.</title>
        <authorList>
            <person name="Schachtman D."/>
        </authorList>
    </citation>
    <scope>NUCLEOTIDE SEQUENCE [LARGE SCALE GENOMIC DNA]</scope>
    <source>
        <strain evidence="1 2">BE211</strain>
    </source>
</reference>
<protein>
    <recommendedName>
        <fullName evidence="3">Restriction endonuclease</fullName>
    </recommendedName>
</protein>
<dbReference type="RefSeq" id="WP_310260683.1">
    <property type="nucleotide sequence ID" value="NZ_JAVDWA010000006.1"/>
</dbReference>
<gene>
    <name evidence="1" type="ORF">J2X07_003167</name>
</gene>
<dbReference type="Proteomes" id="UP001258181">
    <property type="component" value="Unassembled WGS sequence"/>
</dbReference>